<dbReference type="Pfam" id="PF20499">
    <property type="entry name" value="DUF6729"/>
    <property type="match status" value="1"/>
</dbReference>
<dbReference type="EMBL" id="JARJCW010000003">
    <property type="protein sequence ID" value="KAJ7227290.1"/>
    <property type="molecule type" value="Genomic_DNA"/>
</dbReference>
<feature type="compositionally biased region" description="Acidic residues" evidence="1">
    <location>
        <begin position="133"/>
        <end position="172"/>
    </location>
</feature>
<reference evidence="3" key="1">
    <citation type="submission" date="2023-03" db="EMBL/GenBank/DDBJ databases">
        <title>Massive genome expansion in bonnet fungi (Mycena s.s.) driven by repeated elements and novel gene families across ecological guilds.</title>
        <authorList>
            <consortium name="Lawrence Berkeley National Laboratory"/>
            <person name="Harder C.B."/>
            <person name="Miyauchi S."/>
            <person name="Viragh M."/>
            <person name="Kuo A."/>
            <person name="Thoen E."/>
            <person name="Andreopoulos B."/>
            <person name="Lu D."/>
            <person name="Skrede I."/>
            <person name="Drula E."/>
            <person name="Henrissat B."/>
            <person name="Morin E."/>
            <person name="Kohler A."/>
            <person name="Barry K."/>
            <person name="LaButti K."/>
            <person name="Morin E."/>
            <person name="Salamov A."/>
            <person name="Lipzen A."/>
            <person name="Mereny Z."/>
            <person name="Hegedus B."/>
            <person name="Baldrian P."/>
            <person name="Stursova M."/>
            <person name="Weitz H."/>
            <person name="Taylor A."/>
            <person name="Grigoriev I.V."/>
            <person name="Nagy L.G."/>
            <person name="Martin F."/>
            <person name="Kauserud H."/>
        </authorList>
    </citation>
    <scope>NUCLEOTIDE SEQUENCE</scope>
    <source>
        <strain evidence="3">9144</strain>
    </source>
</reference>
<feature type="domain" description="DUF6729" evidence="2">
    <location>
        <begin position="178"/>
        <end position="380"/>
    </location>
</feature>
<dbReference type="Gene3D" id="3.30.420.10">
    <property type="entry name" value="Ribonuclease H-like superfamily/Ribonuclease H"/>
    <property type="match status" value="1"/>
</dbReference>
<proteinExistence type="predicted"/>
<name>A0AAD6YRN1_9AGAR</name>
<dbReference type="InterPro" id="IPR046616">
    <property type="entry name" value="DUF6729"/>
</dbReference>
<feature type="region of interest" description="Disordered" evidence="1">
    <location>
        <begin position="133"/>
        <end position="173"/>
    </location>
</feature>
<protein>
    <recommendedName>
        <fullName evidence="2">DUF6729 domain-containing protein</fullName>
    </recommendedName>
</protein>
<accession>A0AAD6YRN1</accession>
<feature type="region of interest" description="Disordered" evidence="1">
    <location>
        <begin position="1418"/>
        <end position="1439"/>
    </location>
</feature>
<organism evidence="3 4">
    <name type="scientific">Mycena pura</name>
    <dbReference type="NCBI Taxonomy" id="153505"/>
    <lineage>
        <taxon>Eukaryota</taxon>
        <taxon>Fungi</taxon>
        <taxon>Dikarya</taxon>
        <taxon>Basidiomycota</taxon>
        <taxon>Agaricomycotina</taxon>
        <taxon>Agaricomycetes</taxon>
        <taxon>Agaricomycetidae</taxon>
        <taxon>Agaricales</taxon>
        <taxon>Marasmiineae</taxon>
        <taxon>Mycenaceae</taxon>
        <taxon>Mycena</taxon>
    </lineage>
</organism>
<keyword evidence="4" id="KW-1185">Reference proteome</keyword>
<dbReference type="GO" id="GO:0003676">
    <property type="term" value="F:nucleic acid binding"/>
    <property type="evidence" value="ECO:0007669"/>
    <property type="project" value="InterPro"/>
</dbReference>
<evidence type="ECO:0000313" key="4">
    <source>
        <dbReference type="Proteomes" id="UP001219525"/>
    </source>
</evidence>
<feature type="region of interest" description="Disordered" evidence="1">
    <location>
        <begin position="1634"/>
        <end position="1665"/>
    </location>
</feature>
<feature type="compositionally biased region" description="Polar residues" evidence="1">
    <location>
        <begin position="1653"/>
        <end position="1665"/>
    </location>
</feature>
<evidence type="ECO:0000313" key="3">
    <source>
        <dbReference type="EMBL" id="KAJ7227290.1"/>
    </source>
</evidence>
<feature type="region of interest" description="Disordered" evidence="1">
    <location>
        <begin position="1479"/>
        <end position="1526"/>
    </location>
</feature>
<gene>
    <name evidence="3" type="ORF">GGX14DRAFT_555855</name>
</gene>
<feature type="compositionally biased region" description="Low complexity" evidence="1">
    <location>
        <begin position="49"/>
        <end position="58"/>
    </location>
</feature>
<evidence type="ECO:0000256" key="1">
    <source>
        <dbReference type="SAM" id="MobiDB-lite"/>
    </source>
</evidence>
<dbReference type="InterPro" id="IPR012337">
    <property type="entry name" value="RNaseH-like_sf"/>
</dbReference>
<comment type="caution">
    <text evidence="3">The sequence shown here is derived from an EMBL/GenBank/DDBJ whole genome shotgun (WGS) entry which is preliminary data.</text>
</comment>
<dbReference type="SUPFAM" id="SSF53098">
    <property type="entry name" value="Ribonuclease H-like"/>
    <property type="match status" value="1"/>
</dbReference>
<feature type="compositionally biased region" description="Pro residues" evidence="1">
    <location>
        <begin position="1492"/>
        <end position="1518"/>
    </location>
</feature>
<feature type="compositionally biased region" description="Basic and acidic residues" evidence="1">
    <location>
        <begin position="1429"/>
        <end position="1439"/>
    </location>
</feature>
<feature type="region of interest" description="Disordered" evidence="1">
    <location>
        <begin position="1"/>
        <end position="64"/>
    </location>
</feature>
<evidence type="ECO:0000259" key="2">
    <source>
        <dbReference type="Pfam" id="PF20499"/>
    </source>
</evidence>
<dbReference type="InterPro" id="IPR036397">
    <property type="entry name" value="RNaseH_sf"/>
</dbReference>
<dbReference type="Proteomes" id="UP001219525">
    <property type="component" value="Unassembled WGS sequence"/>
</dbReference>
<feature type="region of interest" description="Disordered" evidence="1">
    <location>
        <begin position="845"/>
        <end position="875"/>
    </location>
</feature>
<sequence length="1665" mass="186117">MADDAPPVKKGRGGSRLGAGRPKGSRNKPKPVATAPQPMSVLPPPPPTTTSTLRPSAAPKRRTVDRVVTGIASAGHRLANFWKTSAPQGPSAMETDNTPDNALVTAHDVVVRVNAEMQAADALLLVSERTFEETVDDPQENDEGAALLDEVDGGDDGDGGDDETGLDAEQESAEMAVDSVNEQWLQSTLDKLKAETLNDQPPRVYRDSQLWIYPKDPIFALQRAAISVYSPDVLYQLPIFVWLPDHLPGHPDRFVCQCGQSLNRHGWNSKPIARRVCTTSGSDYFLLTKRYYCPRREGNDRGCGTTFQGTDPWILAQLPHFVQDRFPAAISHRSAVDISQMDMMKITFAGRFGPDPFSKMVRELKYLRHSRLEAMYLHAALHYGLRGEQIPSFSPFRNPMGFAGYAPSTKYLKSMFIAWFSSHRLQIDRIMQAISLTVDHQGRLPGGEPIHTALYDAVNTDEEGFAPLEGMYERVQLELPRHGHGPTEVIYCDNPRSERAWHERVTPSLQRNVQHIVVNPFEDLPKYELSLVPVFASSPDRIDTLCDEIVQSLPADGDSIYVALSLGLVNNKIHVIQLRTKSSIYVLDVTTCSRPPPSLLSVLTHPRIIKFGHSIVLSTRHLAAAWKISVPSSTLVDLGKLSKLKGAANEPNCSISTLCGAILKRQLCEPESLDLASSIAAQTNMLAIYVDCVWAIQNVLMDTGSVGIALQPNQHHAGQPVALVISNKLLAWGELVAHNGTLTIPNTSDSVKVTPAYSVIKLTKLFVPGHMISKHNQTLEWLDANGGHAVVQTRTLRSRAPEPPHPATESVNVELGIPAPVVIPSIVEQLAAEPPTRRDAVVEAIEQQQPSTRISEDDEEEDDLRGSLPPPSTDDLEELLRDSIQHAQDILIQPDTAQTYASRVLDDAYHFMDRLLRLLSKKHPAFKEFAHLFSETIFIRDGEDEAQVRAVLERKGIRWEYAIRALKPALHRRIRRYIPAPEKLVRDLLVLFTCFQDISDADGKKFFSKEARKQAAALIETARLGFLSDLPGLAIYHLVGRDKDGLKLYRTVRGTNSVEGGVHKQIRRIFGSLHASLSLTEAILGNWFLRRNRRIGHYHRTGTHWNNHFDIWLLDEIVETSIKLEVKPSFPEPKLLATRIATSETFGIIPITPQIAQDHEITILPAPNTLLASHHTEIPTFPLTQMSTKPVNLYRYLQMRQRSTVAVVPVHTRREFEFFQENIAVFIPANAPTAPDKVYKVTKYNDLARFWNRRVASQSPTELAADRRLYFKLPEQLERHHKKSLQWKTTRATLNMGENVTALEPMRELLRDESRRAVVLPPIMHEPLEVDFAADPHVGLDALSFNPTAMRARQDAQRTILAAITAVPTLEPHLVDRGDEPHDVEDEPPRLPDTLQTILAFESLPPPEQDGDYDWMEQSRPHKKAAARTPREEVETAEHRCPRRRYEMVMVQTHNAPTPTPYEAPACMLAPFGHLPSDSPVLYGPTPQSPSTAPPPPHMTPRSPPSPPTRRTTLPPPHTLARRVAPSTRRCWPLGTGVRWGYADVNARRQQPRTRGAATHLPRAHIGPERLRGRACRPAVIDGQAYEQLYIGGGLPVLPVYHNGWKDTAYVPYDIHLYVRTRCVRPHHSPARFGKKEARAGCKQAVQVDNARPAQQSSEMQEAVR</sequence>